<keyword evidence="1" id="KW-0804">Transcription</keyword>
<comment type="subcellular location">
    <subcellularLocation>
        <location evidence="1">Nucleus</location>
    </subcellularLocation>
</comment>
<feature type="region of interest" description="Disordered" evidence="2">
    <location>
        <begin position="1"/>
        <end position="137"/>
    </location>
</feature>
<dbReference type="PROSITE" id="PS51742">
    <property type="entry name" value="PPC"/>
    <property type="match status" value="1"/>
</dbReference>
<protein>
    <recommendedName>
        <fullName evidence="1">AT-hook motif nuclear-localized protein</fullName>
    </recommendedName>
</protein>
<dbReference type="Pfam" id="PF03479">
    <property type="entry name" value="PCC"/>
    <property type="match status" value="1"/>
</dbReference>
<feature type="compositionally biased region" description="Polar residues" evidence="2">
    <location>
        <begin position="101"/>
        <end position="112"/>
    </location>
</feature>
<name>A0ABR2M6U3_9ASPA</name>
<dbReference type="InterPro" id="IPR039605">
    <property type="entry name" value="AHL"/>
</dbReference>
<keyword evidence="1" id="KW-0539">Nucleus</keyword>
<evidence type="ECO:0000256" key="1">
    <source>
        <dbReference type="RuleBase" id="RU367031"/>
    </source>
</evidence>
<keyword evidence="1" id="KW-0238">DNA-binding</keyword>
<feature type="compositionally biased region" description="Low complexity" evidence="2">
    <location>
        <begin position="42"/>
        <end position="51"/>
    </location>
</feature>
<feature type="compositionally biased region" description="Low complexity" evidence="2">
    <location>
        <begin position="113"/>
        <end position="122"/>
    </location>
</feature>
<gene>
    <name evidence="4" type="ORF">KSP40_PGU006699</name>
</gene>
<dbReference type="Gene3D" id="3.30.1330.80">
    <property type="entry name" value="Hypothetical protein, similar to alpha- acetolactate decarboxylase, domain 2"/>
    <property type="match status" value="1"/>
</dbReference>
<evidence type="ECO:0000256" key="2">
    <source>
        <dbReference type="SAM" id="MobiDB-lite"/>
    </source>
</evidence>
<feature type="domain" description="PPC" evidence="3">
    <location>
        <begin position="145"/>
        <end position="287"/>
    </location>
</feature>
<comment type="caution">
    <text evidence="4">The sequence shown here is derived from an EMBL/GenBank/DDBJ whole genome shotgun (WGS) entry which is preliminary data.</text>
</comment>
<feature type="compositionally biased region" description="Low complexity" evidence="2">
    <location>
        <begin position="65"/>
        <end position="78"/>
    </location>
</feature>
<dbReference type="PANTHER" id="PTHR31500">
    <property type="entry name" value="AT-HOOK MOTIF NUCLEAR-LOCALIZED PROTEIN 9"/>
    <property type="match status" value="1"/>
</dbReference>
<feature type="region of interest" description="Disordered" evidence="2">
    <location>
        <begin position="310"/>
        <end position="332"/>
    </location>
</feature>
<evidence type="ECO:0000259" key="3">
    <source>
        <dbReference type="PROSITE" id="PS51742"/>
    </source>
</evidence>
<evidence type="ECO:0000313" key="5">
    <source>
        <dbReference type="Proteomes" id="UP001412067"/>
    </source>
</evidence>
<proteinExistence type="predicted"/>
<accession>A0ABR2M6U3</accession>
<comment type="domain">
    <text evidence="1">The PPC domain mediates interactions between AHL proteins.</text>
</comment>
<dbReference type="InterPro" id="IPR005175">
    <property type="entry name" value="PPC_dom"/>
</dbReference>
<organism evidence="4 5">
    <name type="scientific">Platanthera guangdongensis</name>
    <dbReference type="NCBI Taxonomy" id="2320717"/>
    <lineage>
        <taxon>Eukaryota</taxon>
        <taxon>Viridiplantae</taxon>
        <taxon>Streptophyta</taxon>
        <taxon>Embryophyta</taxon>
        <taxon>Tracheophyta</taxon>
        <taxon>Spermatophyta</taxon>
        <taxon>Magnoliopsida</taxon>
        <taxon>Liliopsida</taxon>
        <taxon>Asparagales</taxon>
        <taxon>Orchidaceae</taxon>
        <taxon>Orchidoideae</taxon>
        <taxon>Orchideae</taxon>
        <taxon>Orchidinae</taxon>
        <taxon>Platanthera</taxon>
    </lineage>
</organism>
<dbReference type="EMBL" id="JBBWWR010000011">
    <property type="protein sequence ID" value="KAK8959632.1"/>
    <property type="molecule type" value="Genomic_DNA"/>
</dbReference>
<dbReference type="CDD" id="cd11378">
    <property type="entry name" value="DUF296"/>
    <property type="match status" value="1"/>
</dbReference>
<dbReference type="Proteomes" id="UP001412067">
    <property type="component" value="Unassembled WGS sequence"/>
</dbReference>
<dbReference type="SUPFAM" id="SSF117856">
    <property type="entry name" value="AF0104/ALDC/Ptd012-like"/>
    <property type="match status" value="1"/>
</dbReference>
<reference evidence="4 5" key="1">
    <citation type="journal article" date="2022" name="Nat. Plants">
        <title>Genomes of leafy and leafless Platanthera orchids illuminate the evolution of mycoheterotrophy.</title>
        <authorList>
            <person name="Li M.H."/>
            <person name="Liu K.W."/>
            <person name="Li Z."/>
            <person name="Lu H.C."/>
            <person name="Ye Q.L."/>
            <person name="Zhang D."/>
            <person name="Wang J.Y."/>
            <person name="Li Y.F."/>
            <person name="Zhong Z.M."/>
            <person name="Liu X."/>
            <person name="Yu X."/>
            <person name="Liu D.K."/>
            <person name="Tu X.D."/>
            <person name="Liu B."/>
            <person name="Hao Y."/>
            <person name="Liao X.Y."/>
            <person name="Jiang Y.T."/>
            <person name="Sun W.H."/>
            <person name="Chen J."/>
            <person name="Chen Y.Q."/>
            <person name="Ai Y."/>
            <person name="Zhai J.W."/>
            <person name="Wu S.S."/>
            <person name="Zhou Z."/>
            <person name="Hsiao Y.Y."/>
            <person name="Wu W.L."/>
            <person name="Chen Y.Y."/>
            <person name="Lin Y.F."/>
            <person name="Hsu J.L."/>
            <person name="Li C.Y."/>
            <person name="Wang Z.W."/>
            <person name="Zhao X."/>
            <person name="Zhong W.Y."/>
            <person name="Ma X.K."/>
            <person name="Ma L."/>
            <person name="Huang J."/>
            <person name="Chen G.Z."/>
            <person name="Huang M.Z."/>
            <person name="Huang L."/>
            <person name="Peng D.H."/>
            <person name="Luo Y.B."/>
            <person name="Zou S.Q."/>
            <person name="Chen S.P."/>
            <person name="Lan S."/>
            <person name="Tsai W.C."/>
            <person name="Van de Peer Y."/>
            <person name="Liu Z.J."/>
        </authorList>
    </citation>
    <scope>NUCLEOTIDE SEQUENCE [LARGE SCALE GENOMIC DNA]</scope>
    <source>
        <strain evidence="4">Lor288</strain>
    </source>
</reference>
<sequence>MDGRDTRDLGSYFTDNHHHHHHHRQLVDGTASSPISGKGIFSAPSSAASDANPFSIPQIVTPRPSQARPSAIATAAAESAKRKRGRPRKYGALPSIPPVSLPTSAMSGAANASTSRLSSSSSSRKKEASSKSSSKKSQLAALGNAGQGFTPHVIAVSAGEDLVNKLVSMMEQWRRAVCILSATGSVLNPSLRQSASSGSYVTYEGMFEIISLFGTLEYTKAGGTSSRTCGLGICLSRVDGHVVGGGIEGPLMAAGPVQVIAGSFLININTDFSASANADGFTNKVSTEATTAAEFAPPIGMESILGSSRRITSSAGSDEHQSMGGDPSKLSTGNNDLTYHSSLVALAIDGNQLQDRHLRPLRKSRPPALLSILGYMCLIESSRACFFCPQQSPS</sequence>
<comment type="function">
    <text evidence="1">Transcription factor that specifically binds AT-rich DNA sequences related to the nuclear matrix attachment regions (MARs).</text>
</comment>
<dbReference type="PANTHER" id="PTHR31500:SF68">
    <property type="entry name" value="AT-HOOK MOTIF NUCLEAR-LOCALIZED PROTEIN 14"/>
    <property type="match status" value="1"/>
</dbReference>
<evidence type="ECO:0000313" key="4">
    <source>
        <dbReference type="EMBL" id="KAK8959632.1"/>
    </source>
</evidence>
<keyword evidence="1" id="KW-0805">Transcription regulation</keyword>
<keyword evidence="5" id="KW-1185">Reference proteome</keyword>